<evidence type="ECO:0008006" key="7">
    <source>
        <dbReference type="Google" id="ProtNLM"/>
    </source>
</evidence>
<organism evidence="5 6">
    <name type="scientific">Paenibacillus helianthi</name>
    <dbReference type="NCBI Taxonomy" id="1349432"/>
    <lineage>
        <taxon>Bacteria</taxon>
        <taxon>Bacillati</taxon>
        <taxon>Bacillota</taxon>
        <taxon>Bacilli</taxon>
        <taxon>Bacillales</taxon>
        <taxon>Paenibacillaceae</taxon>
        <taxon>Paenibacillus</taxon>
    </lineage>
</organism>
<name>A0ABX3ELU4_9BACL</name>
<comment type="caution">
    <text evidence="5">The sequence shown here is derived from an EMBL/GenBank/DDBJ whole genome shotgun (WGS) entry which is preliminary data.</text>
</comment>
<feature type="transmembrane region" description="Helical" evidence="4">
    <location>
        <begin position="20"/>
        <end position="41"/>
    </location>
</feature>
<evidence type="ECO:0000256" key="2">
    <source>
        <dbReference type="ARBA" id="ARBA00023287"/>
    </source>
</evidence>
<evidence type="ECO:0000256" key="1">
    <source>
        <dbReference type="ARBA" id="ARBA00004241"/>
    </source>
</evidence>
<evidence type="ECO:0000313" key="5">
    <source>
        <dbReference type="EMBL" id="OKP85787.1"/>
    </source>
</evidence>
<protein>
    <recommendedName>
        <fullName evidence="7">Prepilin-type cleavage/methylation domain-containing protein</fullName>
    </recommendedName>
</protein>
<accession>A0ABX3ELU4</accession>
<dbReference type="Pfam" id="PF07963">
    <property type="entry name" value="N_methyl"/>
    <property type="match status" value="1"/>
</dbReference>
<sequence length="179" mass="19561">MRKYAERLKSERGFTLIEMIAAMTLFSLIVGMISVVTMFGIRSYHKITIENSLRDEADIIMSSIMNELYTFSPEIVENTADGILLKKTREGAADEVVKVAFAQGQLVIGAQAAAPDPDDPRTAVHSSLSGSGISSSAADGRAPQISFPYESGLIHISLKLAQEYDGRTYTMELKSKFGF</sequence>
<evidence type="ECO:0000256" key="4">
    <source>
        <dbReference type="SAM" id="Phobius"/>
    </source>
</evidence>
<keyword evidence="2" id="KW-0178">Competence</keyword>
<feature type="region of interest" description="Disordered" evidence="3">
    <location>
        <begin position="112"/>
        <end position="140"/>
    </location>
</feature>
<dbReference type="NCBIfam" id="TIGR02532">
    <property type="entry name" value="IV_pilin_GFxxxE"/>
    <property type="match status" value="1"/>
</dbReference>
<reference evidence="5 6" key="1">
    <citation type="submission" date="2016-03" db="EMBL/GenBank/DDBJ databases">
        <authorList>
            <person name="Sant'Anna F.H."/>
            <person name="Ambrosini A."/>
            <person name="Souza R."/>
            <person name="Bach E."/>
            <person name="Fernandes G."/>
            <person name="Balsanelli E."/>
            <person name="Baura V.A."/>
            <person name="Souza E.M."/>
            <person name="Passaglia L."/>
        </authorList>
    </citation>
    <scope>NUCLEOTIDE SEQUENCE [LARGE SCALE GENOMIC DNA]</scope>
    <source>
        <strain evidence="5 6">P26E</strain>
    </source>
</reference>
<dbReference type="PROSITE" id="PS00409">
    <property type="entry name" value="PROKAR_NTER_METHYL"/>
    <property type="match status" value="1"/>
</dbReference>
<keyword evidence="4" id="KW-1133">Transmembrane helix</keyword>
<dbReference type="InterPro" id="IPR012902">
    <property type="entry name" value="N_methyl_site"/>
</dbReference>
<dbReference type="EMBL" id="LVWI01000043">
    <property type="protein sequence ID" value="OKP85787.1"/>
    <property type="molecule type" value="Genomic_DNA"/>
</dbReference>
<gene>
    <name evidence="5" type="ORF">A3844_15655</name>
</gene>
<evidence type="ECO:0000256" key="3">
    <source>
        <dbReference type="SAM" id="MobiDB-lite"/>
    </source>
</evidence>
<keyword evidence="4" id="KW-0472">Membrane</keyword>
<dbReference type="RefSeq" id="WP_074107900.1">
    <property type="nucleotide sequence ID" value="NZ_LVWI01000043.1"/>
</dbReference>
<proteinExistence type="predicted"/>
<evidence type="ECO:0000313" key="6">
    <source>
        <dbReference type="Proteomes" id="UP000186058"/>
    </source>
</evidence>
<keyword evidence="4" id="KW-0812">Transmembrane</keyword>
<dbReference type="Proteomes" id="UP000186058">
    <property type="component" value="Unassembled WGS sequence"/>
</dbReference>
<keyword evidence="6" id="KW-1185">Reference proteome</keyword>
<feature type="compositionally biased region" description="Low complexity" evidence="3">
    <location>
        <begin position="126"/>
        <end position="136"/>
    </location>
</feature>
<comment type="subcellular location">
    <subcellularLocation>
        <location evidence="1">Cell surface</location>
    </subcellularLocation>
</comment>